<name>A0A936NC26_9ACTN</name>
<protein>
    <submittedName>
        <fullName evidence="1">Uncharacterized protein</fullName>
    </submittedName>
</protein>
<dbReference type="EMBL" id="JADJZA010000007">
    <property type="protein sequence ID" value="MBK9297560.1"/>
    <property type="molecule type" value="Genomic_DNA"/>
</dbReference>
<dbReference type="PANTHER" id="PTHR39550">
    <property type="entry name" value="SLL0658 PROTEIN"/>
    <property type="match status" value="1"/>
</dbReference>
<comment type="caution">
    <text evidence="1">The sequence shown here is derived from an EMBL/GenBank/DDBJ whole genome shotgun (WGS) entry which is preliminary data.</text>
</comment>
<reference evidence="1 2" key="1">
    <citation type="submission" date="2020-10" db="EMBL/GenBank/DDBJ databases">
        <title>Connecting structure to function with the recovery of over 1000 high-quality activated sludge metagenome-assembled genomes encoding full-length rRNA genes using long-read sequencing.</title>
        <authorList>
            <person name="Singleton C.M."/>
            <person name="Petriglieri F."/>
            <person name="Kristensen J.M."/>
            <person name="Kirkegaard R.H."/>
            <person name="Michaelsen T.Y."/>
            <person name="Andersen M.H."/>
            <person name="Karst S.M."/>
            <person name="Dueholm M.S."/>
            <person name="Nielsen P.H."/>
            <person name="Albertsen M."/>
        </authorList>
    </citation>
    <scope>NUCLEOTIDE SEQUENCE [LARGE SCALE GENOMIC DNA]</scope>
    <source>
        <strain evidence="1">Lyne_18-Q3-R50-59_MAXAC.006</strain>
    </source>
</reference>
<gene>
    <name evidence="1" type="ORF">IPN02_12150</name>
</gene>
<dbReference type="PANTHER" id="PTHR39550:SF1">
    <property type="entry name" value="SLL0658 PROTEIN"/>
    <property type="match status" value="1"/>
</dbReference>
<evidence type="ECO:0000313" key="1">
    <source>
        <dbReference type="EMBL" id="MBK9297560.1"/>
    </source>
</evidence>
<dbReference type="Pfam" id="PF11848">
    <property type="entry name" value="DUF3368"/>
    <property type="match status" value="1"/>
</dbReference>
<evidence type="ECO:0000313" key="2">
    <source>
        <dbReference type="Proteomes" id="UP000727993"/>
    </source>
</evidence>
<sequence length="171" mass="19202">MEIVVDTGPLWTFAQVGRLDLLGVRIAHRMIWTGAVHSEIDRNVQNHAFLADVLDLEWLPEPVQLEGPLALRAFEVRAGLSAPRDHPNEHLGEAESIVLALDRGAEAFLTADRDAARRAKFDRVKVIWPTDVVVELVHMDDIRQPEAEALIQQMKAADRIPYDFDLRSALA</sequence>
<organism evidence="1 2">
    <name type="scientific">Candidatus Neomicrothrix subdominans</name>
    <dbReference type="NCBI Taxonomy" id="2954438"/>
    <lineage>
        <taxon>Bacteria</taxon>
        <taxon>Bacillati</taxon>
        <taxon>Actinomycetota</taxon>
        <taxon>Acidimicrobiia</taxon>
        <taxon>Acidimicrobiales</taxon>
        <taxon>Microthrixaceae</taxon>
        <taxon>Candidatus Neomicrothrix</taxon>
    </lineage>
</organism>
<proteinExistence type="predicted"/>
<dbReference type="Proteomes" id="UP000727993">
    <property type="component" value="Unassembled WGS sequence"/>
</dbReference>
<dbReference type="InterPro" id="IPR021799">
    <property type="entry name" value="PIN-like_prokaryotic"/>
</dbReference>
<accession>A0A936NC26</accession>
<dbReference type="AlphaFoldDB" id="A0A936NC26"/>